<dbReference type="EMBL" id="LN733964">
    <property type="protein sequence ID" value="CEP18925.1"/>
    <property type="molecule type" value="Genomic_DNA"/>
</dbReference>
<evidence type="ECO:0000313" key="2">
    <source>
        <dbReference type="Proteomes" id="UP000054107"/>
    </source>
</evidence>
<organism evidence="1 2">
    <name type="scientific">Parasitella parasitica</name>
    <dbReference type="NCBI Taxonomy" id="35722"/>
    <lineage>
        <taxon>Eukaryota</taxon>
        <taxon>Fungi</taxon>
        <taxon>Fungi incertae sedis</taxon>
        <taxon>Mucoromycota</taxon>
        <taxon>Mucoromycotina</taxon>
        <taxon>Mucoromycetes</taxon>
        <taxon>Mucorales</taxon>
        <taxon>Mucorineae</taxon>
        <taxon>Mucoraceae</taxon>
        <taxon>Parasitella</taxon>
    </lineage>
</organism>
<accession>A0A0B7NTV8</accession>
<keyword evidence="2" id="KW-1185">Reference proteome</keyword>
<name>A0A0B7NTV8_9FUNG</name>
<protein>
    <submittedName>
        <fullName evidence="1">Uncharacterized protein</fullName>
    </submittedName>
</protein>
<dbReference type="STRING" id="35722.A0A0B7NTV8"/>
<sequence>MGTYIVVRKTEGESYVLADKPGSLMDKDYAPSELKGISHNILWNDEDVVKVHKIEGILDHRETGSKIDYKTSWKGRYIECL</sequence>
<reference evidence="1 2" key="1">
    <citation type="submission" date="2014-09" db="EMBL/GenBank/DDBJ databases">
        <authorList>
            <person name="Ellenberger Sabrina"/>
        </authorList>
    </citation>
    <scope>NUCLEOTIDE SEQUENCE [LARGE SCALE GENOMIC DNA]</scope>
    <source>
        <strain evidence="1 2">CBS 412.66</strain>
    </source>
</reference>
<dbReference type="OrthoDB" id="10267344at2759"/>
<dbReference type="AlphaFoldDB" id="A0A0B7NTV8"/>
<proteinExistence type="predicted"/>
<gene>
    <name evidence="1" type="primary">PARPA_13234.1 scaffold 46252</name>
</gene>
<dbReference type="Proteomes" id="UP000054107">
    <property type="component" value="Unassembled WGS sequence"/>
</dbReference>
<evidence type="ECO:0000313" key="1">
    <source>
        <dbReference type="EMBL" id="CEP18925.1"/>
    </source>
</evidence>